<dbReference type="CDD" id="cd03791">
    <property type="entry name" value="GT5_Glycogen_synthase_DULL1-like"/>
    <property type="match status" value="1"/>
</dbReference>
<comment type="catalytic activity">
    <reaction evidence="1 6">
        <text>[(1-&gt;4)-alpha-D-glucosyl](n) + ADP-alpha-D-glucose = [(1-&gt;4)-alpha-D-glucosyl](n+1) + ADP + H(+)</text>
        <dbReference type="Rhea" id="RHEA:18189"/>
        <dbReference type="Rhea" id="RHEA-COMP:9584"/>
        <dbReference type="Rhea" id="RHEA-COMP:9587"/>
        <dbReference type="ChEBI" id="CHEBI:15378"/>
        <dbReference type="ChEBI" id="CHEBI:15444"/>
        <dbReference type="ChEBI" id="CHEBI:57498"/>
        <dbReference type="ChEBI" id="CHEBI:456216"/>
        <dbReference type="EC" id="2.4.1.21"/>
    </reaction>
</comment>
<dbReference type="NCBIfam" id="TIGR02095">
    <property type="entry name" value="glgA"/>
    <property type="match status" value="1"/>
</dbReference>
<dbReference type="PANTHER" id="PTHR45825:SF11">
    <property type="entry name" value="ALPHA AMYLASE DOMAIN-CONTAINING PROTEIN"/>
    <property type="match status" value="1"/>
</dbReference>
<dbReference type="SUPFAM" id="SSF53756">
    <property type="entry name" value="UDP-Glycosyltransferase/glycogen phosphorylase"/>
    <property type="match status" value="1"/>
</dbReference>
<keyword evidence="5 6" id="KW-0320">Glycogen biosynthesis</keyword>
<proteinExistence type="inferred from homology"/>
<comment type="pathway">
    <text evidence="6">Glycan biosynthesis; glycogen biosynthesis.</text>
</comment>
<reference evidence="8 9" key="1">
    <citation type="submission" date="2016-10" db="EMBL/GenBank/DDBJ databases">
        <authorList>
            <person name="Varghese N."/>
            <person name="Submissions S."/>
        </authorList>
    </citation>
    <scope>NUCLEOTIDE SEQUENCE [LARGE SCALE GENOMIC DNA]</scope>
    <source>
        <strain evidence="8 9">DSM 20586</strain>
    </source>
</reference>
<comment type="caution">
    <text evidence="8">The sequence shown here is derived from an EMBL/GenBank/DDBJ whole genome shotgun (WGS) entry which is preliminary data.</text>
</comment>
<dbReference type="AlphaFoldDB" id="A0AB38A6V8"/>
<dbReference type="RefSeq" id="WP_002562862.1">
    <property type="nucleotide sequence ID" value="NZ_CAMTZZ010000002.1"/>
</dbReference>
<feature type="domain" description="Starch synthase catalytic" evidence="7">
    <location>
        <begin position="14"/>
        <end position="245"/>
    </location>
</feature>
<keyword evidence="3 6" id="KW-0328">Glycosyltransferase</keyword>
<dbReference type="GO" id="GO:0005978">
    <property type="term" value="P:glycogen biosynthetic process"/>
    <property type="evidence" value="ECO:0007669"/>
    <property type="project" value="UniProtKB-UniRule"/>
</dbReference>
<comment type="similarity">
    <text evidence="2 6">Belongs to the glycosyltransferase 1 family. Bacterial/plant glycogen synthase subfamily.</text>
</comment>
<evidence type="ECO:0000313" key="9">
    <source>
        <dbReference type="Proteomes" id="UP000183687"/>
    </source>
</evidence>
<dbReference type="HAMAP" id="MF_00484">
    <property type="entry name" value="Glycogen_synth"/>
    <property type="match status" value="1"/>
</dbReference>
<feature type="binding site" evidence="6">
    <location>
        <position position="27"/>
    </location>
    <ligand>
        <name>ADP-alpha-D-glucose</name>
        <dbReference type="ChEBI" id="CHEBI:57498"/>
    </ligand>
</feature>
<dbReference type="Pfam" id="PF08323">
    <property type="entry name" value="Glyco_transf_5"/>
    <property type="match status" value="1"/>
</dbReference>
<evidence type="ECO:0000313" key="8">
    <source>
        <dbReference type="EMBL" id="SEB73940.1"/>
    </source>
</evidence>
<dbReference type="GO" id="GO:0004373">
    <property type="term" value="F:alpha-1,4-glucan glucosyltransferase (UDP-glucose donor) activity"/>
    <property type="evidence" value="ECO:0007669"/>
    <property type="project" value="InterPro"/>
</dbReference>
<evidence type="ECO:0000259" key="7">
    <source>
        <dbReference type="Pfam" id="PF08323"/>
    </source>
</evidence>
<gene>
    <name evidence="6" type="primary">glgA</name>
    <name evidence="8" type="ORF">SAMN04489746_0979</name>
</gene>
<dbReference type="GO" id="GO:0009011">
    <property type="term" value="F:alpha-1,4-glucan glucosyltransferase (ADP-glucose donor) activity"/>
    <property type="evidence" value="ECO:0007669"/>
    <property type="project" value="UniProtKB-UniRule"/>
</dbReference>
<keyword evidence="4 6" id="KW-0808">Transferase</keyword>
<dbReference type="PANTHER" id="PTHR45825">
    <property type="entry name" value="GRANULE-BOUND STARCH SYNTHASE 1, CHLOROPLASTIC/AMYLOPLASTIC"/>
    <property type="match status" value="1"/>
</dbReference>
<dbReference type="Pfam" id="PF13692">
    <property type="entry name" value="Glyco_trans_1_4"/>
    <property type="match status" value="1"/>
</dbReference>
<evidence type="ECO:0000256" key="1">
    <source>
        <dbReference type="ARBA" id="ARBA00001478"/>
    </source>
</evidence>
<accession>A0AB38A6V8</accession>
<evidence type="ECO:0000256" key="6">
    <source>
        <dbReference type="HAMAP-Rule" id="MF_00484"/>
    </source>
</evidence>
<dbReference type="EC" id="2.4.1.21" evidence="6"/>
<organism evidence="8 9">
    <name type="scientific">Atopobium minutum</name>
    <dbReference type="NCBI Taxonomy" id="1381"/>
    <lineage>
        <taxon>Bacteria</taxon>
        <taxon>Bacillati</taxon>
        <taxon>Actinomycetota</taxon>
        <taxon>Coriobacteriia</taxon>
        <taxon>Coriobacteriales</taxon>
        <taxon>Atopobiaceae</taxon>
        <taxon>Atopobium</taxon>
    </lineage>
</organism>
<protein>
    <recommendedName>
        <fullName evidence="6">Glycogen synthase</fullName>
        <ecNumber evidence="6">2.4.1.21</ecNumber>
    </recommendedName>
    <alternativeName>
        <fullName evidence="6">Starch [bacterial glycogen] synthase</fullName>
    </alternativeName>
</protein>
<evidence type="ECO:0000256" key="5">
    <source>
        <dbReference type="ARBA" id="ARBA00023056"/>
    </source>
</evidence>
<dbReference type="Proteomes" id="UP000183687">
    <property type="component" value="Unassembled WGS sequence"/>
</dbReference>
<dbReference type="NCBIfam" id="NF001898">
    <property type="entry name" value="PRK00654.1-1"/>
    <property type="match status" value="1"/>
</dbReference>
<comment type="function">
    <text evidence="6">Synthesizes alpha-1,4-glucan chains using ADP-glucose.</text>
</comment>
<evidence type="ECO:0000256" key="4">
    <source>
        <dbReference type="ARBA" id="ARBA00022679"/>
    </source>
</evidence>
<dbReference type="InterPro" id="IPR011835">
    <property type="entry name" value="GS/SS"/>
</dbReference>
<name>A0AB38A6V8_9ACTN</name>
<evidence type="ECO:0000256" key="3">
    <source>
        <dbReference type="ARBA" id="ARBA00022676"/>
    </source>
</evidence>
<sequence length="502" mass="57381">MPKNITRRVRRKLRVLFASSEVAPFSKTGGLGDVAGALPLALREAGCKVAVISPNYASIPEQFKSKMKHLGDFYVPLSWRRVYCGIEHLVYRGIDYYFVDNEYYFARDGLYGYFDDGERFAFFAKAIVEAISQIEQLRCDILHCNDWQTALSPVFLREFYSGEIYNNVKTVFTVHNVKFQGQYSDDVLGDILGLHEVPAAVDQLHCDEQSINFMKGALRYSDWVTTVSPTYANELKDPYFGEQLEFEFQRRGDSFQGVLNGIDTTLYDPATDACLQKNYSVTNLAGKQVCKTALQKELGFEEDPDRLIVGFVGRLTEQKGLDLIQYGVDNMMSRNIQMVVLGTGDATYENSMAYFDWRYHDQFRAKLCFDADLAQRIYAGSDLFLMPSRFEPCGLSQMISMRYGTLPVVHEVGGLVDSVQSYNRFTHEGTGFSFAHFNADEMLDAVYTAAEIFWTQQKEWHDIQKQAMSVDFGWHCAADDYVDLYHQLHPEVDRYLKKKSGN</sequence>
<dbReference type="EMBL" id="FNSH01000001">
    <property type="protein sequence ID" value="SEB73940.1"/>
    <property type="molecule type" value="Genomic_DNA"/>
</dbReference>
<dbReference type="Gene3D" id="3.40.50.2000">
    <property type="entry name" value="Glycogen Phosphorylase B"/>
    <property type="match status" value="2"/>
</dbReference>
<evidence type="ECO:0000256" key="2">
    <source>
        <dbReference type="ARBA" id="ARBA00010281"/>
    </source>
</evidence>
<dbReference type="InterPro" id="IPR013534">
    <property type="entry name" value="Starch_synth_cat_dom"/>
</dbReference>